<evidence type="ECO:0000313" key="3">
    <source>
        <dbReference type="Proteomes" id="UP000824263"/>
    </source>
</evidence>
<dbReference type="Proteomes" id="UP000824263">
    <property type="component" value="Unassembled WGS sequence"/>
</dbReference>
<dbReference type="AlphaFoldDB" id="A0A9D1R8N6"/>
<reference evidence="2" key="1">
    <citation type="journal article" date="2021" name="PeerJ">
        <title>Extensive microbial diversity within the chicken gut microbiome revealed by metagenomics and culture.</title>
        <authorList>
            <person name="Gilroy R."/>
            <person name="Ravi A."/>
            <person name="Getino M."/>
            <person name="Pursley I."/>
            <person name="Horton D.L."/>
            <person name="Alikhan N.F."/>
            <person name="Baker D."/>
            <person name="Gharbi K."/>
            <person name="Hall N."/>
            <person name="Watson M."/>
            <person name="Adriaenssens E.M."/>
            <person name="Foster-Nyarko E."/>
            <person name="Jarju S."/>
            <person name="Secka A."/>
            <person name="Antonio M."/>
            <person name="Oren A."/>
            <person name="Chaudhuri R.R."/>
            <person name="La Ragione R."/>
            <person name="Hildebrand F."/>
            <person name="Pallen M.J."/>
        </authorList>
    </citation>
    <scope>NUCLEOTIDE SEQUENCE</scope>
    <source>
        <strain evidence="2">ChiSxjej1B13-11762</strain>
    </source>
</reference>
<gene>
    <name evidence="2" type="ORF">H9873_03130</name>
</gene>
<feature type="region of interest" description="Disordered" evidence="1">
    <location>
        <begin position="1"/>
        <end position="20"/>
    </location>
</feature>
<evidence type="ECO:0000313" key="2">
    <source>
        <dbReference type="EMBL" id="HIW83299.1"/>
    </source>
</evidence>
<feature type="compositionally biased region" description="Basic and acidic residues" evidence="1">
    <location>
        <begin position="43"/>
        <end position="61"/>
    </location>
</feature>
<feature type="compositionally biased region" description="Basic and acidic residues" evidence="1">
    <location>
        <begin position="1"/>
        <end position="18"/>
    </location>
</feature>
<dbReference type="Pfam" id="PF13420">
    <property type="entry name" value="Acetyltransf_4"/>
    <property type="match status" value="1"/>
</dbReference>
<proteinExistence type="predicted"/>
<name>A0A9D1R8N6_9FIRM</name>
<comment type="caution">
    <text evidence="2">The sequence shown here is derived from an EMBL/GenBank/DDBJ whole genome shotgun (WGS) entry which is preliminary data.</text>
</comment>
<dbReference type="Gene3D" id="3.40.630.30">
    <property type="match status" value="1"/>
</dbReference>
<organism evidence="2 3">
    <name type="scientific">Candidatus Dorea gallistercoris</name>
    <dbReference type="NCBI Taxonomy" id="2838542"/>
    <lineage>
        <taxon>Bacteria</taxon>
        <taxon>Bacillati</taxon>
        <taxon>Bacillota</taxon>
        <taxon>Clostridia</taxon>
        <taxon>Lachnospirales</taxon>
        <taxon>Lachnospiraceae</taxon>
        <taxon>Dorea</taxon>
    </lineage>
</organism>
<dbReference type="SUPFAM" id="SSF55729">
    <property type="entry name" value="Acyl-CoA N-acyltransferases (Nat)"/>
    <property type="match status" value="1"/>
</dbReference>
<reference evidence="2" key="2">
    <citation type="submission" date="2021-04" db="EMBL/GenBank/DDBJ databases">
        <authorList>
            <person name="Gilroy R."/>
        </authorList>
    </citation>
    <scope>NUCLEOTIDE SEQUENCE</scope>
    <source>
        <strain evidence="2">ChiSxjej1B13-11762</strain>
    </source>
</reference>
<evidence type="ECO:0000256" key="1">
    <source>
        <dbReference type="SAM" id="MobiDB-lite"/>
    </source>
</evidence>
<dbReference type="InterPro" id="IPR016181">
    <property type="entry name" value="Acyl_CoA_acyltransferase"/>
</dbReference>
<protein>
    <submittedName>
        <fullName evidence="2">GNAT family N-acetyltransferase</fullName>
    </submittedName>
</protein>
<feature type="region of interest" description="Disordered" evidence="1">
    <location>
        <begin position="43"/>
        <end position="68"/>
    </location>
</feature>
<accession>A0A9D1R8N6</accession>
<dbReference type="EMBL" id="DXGF01000057">
    <property type="protein sequence ID" value="HIW83299.1"/>
    <property type="molecule type" value="Genomic_DNA"/>
</dbReference>
<sequence length="166" mass="18781">MLKENQSFRKHTTWEDPSKGGISLYEENPIGIYALQCDGSVEESRTGTGGKDRYIHSDGGHHGSGRSGGLGRKVYEALEAALKERGIRNLYACIGYPSKEDEYLTKNSAQFHRHLGFEQVGEFHNCGYKFGRWYHMIWMEKIIGEHGNISPPPRTGCYKDHNKSLS</sequence>